<gene>
    <name evidence="4" type="ORF">C4520_05260</name>
</gene>
<proteinExistence type="predicted"/>
<evidence type="ECO:0000256" key="2">
    <source>
        <dbReference type="ARBA" id="ARBA00023315"/>
    </source>
</evidence>
<organism evidence="4 5">
    <name type="scientific">Abyssobacteria bacterium (strain SURF_5)</name>
    <dbReference type="NCBI Taxonomy" id="2093360"/>
    <lineage>
        <taxon>Bacteria</taxon>
        <taxon>Pseudomonadati</taxon>
        <taxon>Candidatus Hydrogenedentota</taxon>
        <taxon>Candidatus Abyssobacteria</taxon>
    </lineage>
</organism>
<evidence type="ECO:0000313" key="4">
    <source>
        <dbReference type="EMBL" id="RJP23851.1"/>
    </source>
</evidence>
<dbReference type="PANTHER" id="PTHR12283">
    <property type="entry name" value="GLUTAMINYL-PEPTIDE CYCLOTRANSFERASE"/>
    <property type="match status" value="1"/>
</dbReference>
<keyword evidence="2" id="KW-0012">Acyltransferase</keyword>
<protein>
    <submittedName>
        <fullName evidence="4">M28 family peptidase</fullName>
    </submittedName>
</protein>
<evidence type="ECO:0000256" key="1">
    <source>
        <dbReference type="ARBA" id="ARBA00022679"/>
    </source>
</evidence>
<accession>A0A3A4P7H8</accession>
<evidence type="ECO:0000313" key="5">
    <source>
        <dbReference type="Proteomes" id="UP000265882"/>
    </source>
</evidence>
<dbReference type="InterPro" id="IPR040234">
    <property type="entry name" value="QC/QCL"/>
</dbReference>
<dbReference type="GO" id="GO:0016603">
    <property type="term" value="F:glutaminyl-peptide cyclotransferase activity"/>
    <property type="evidence" value="ECO:0007669"/>
    <property type="project" value="TreeGrafter"/>
</dbReference>
<keyword evidence="1" id="KW-0808">Transferase</keyword>
<name>A0A3A4P7H8_ABYX5</name>
<dbReference type="Gene3D" id="3.40.630.10">
    <property type="entry name" value="Zn peptidases"/>
    <property type="match status" value="1"/>
</dbReference>
<reference evidence="4 5" key="1">
    <citation type="journal article" date="2017" name="ISME J.">
        <title>Energy and carbon metabolisms in a deep terrestrial subsurface fluid microbial community.</title>
        <authorList>
            <person name="Momper L."/>
            <person name="Jungbluth S.P."/>
            <person name="Lee M.D."/>
            <person name="Amend J.P."/>
        </authorList>
    </citation>
    <scope>NUCLEOTIDE SEQUENCE [LARGE SCALE GENOMIC DNA]</scope>
    <source>
        <strain evidence="4">SURF_5</strain>
    </source>
</reference>
<evidence type="ECO:0000259" key="3">
    <source>
        <dbReference type="Pfam" id="PF04389"/>
    </source>
</evidence>
<dbReference type="AlphaFoldDB" id="A0A3A4P7H8"/>
<dbReference type="PANTHER" id="PTHR12283:SF6">
    <property type="entry name" value="GLUTAMINYL-PEPTIDE CYCLOTRANSFERASE-RELATED"/>
    <property type="match status" value="1"/>
</dbReference>
<dbReference type="Proteomes" id="UP000265882">
    <property type="component" value="Unassembled WGS sequence"/>
</dbReference>
<dbReference type="Pfam" id="PF04389">
    <property type="entry name" value="Peptidase_M28"/>
    <property type="match status" value="1"/>
</dbReference>
<comment type="caution">
    <text evidence="4">The sequence shown here is derived from an EMBL/GenBank/DDBJ whole genome shotgun (WGS) entry which is preliminary data.</text>
</comment>
<dbReference type="InterPro" id="IPR007484">
    <property type="entry name" value="Peptidase_M28"/>
</dbReference>
<dbReference type="EMBL" id="QZKU01000042">
    <property type="protein sequence ID" value="RJP23851.1"/>
    <property type="molecule type" value="Genomic_DNA"/>
</dbReference>
<dbReference type="GO" id="GO:0008270">
    <property type="term" value="F:zinc ion binding"/>
    <property type="evidence" value="ECO:0007669"/>
    <property type="project" value="TreeGrafter"/>
</dbReference>
<feature type="domain" description="Peptidase M28" evidence="3">
    <location>
        <begin position="109"/>
        <end position="312"/>
    </location>
</feature>
<sequence>MKSLRIILEIFCKTSALALLAVLCALLTAGYLAFKPTNATAERTACSFNGNRAFEHLRSLVKLGPRVPGTPAAARAQDYILNHLRVNGVDVKEQPFEARTPLGTKKMKNIIGVLPGLSSDVIIVGAHYDTKLFNGFEFVGANDGASGTAVLLELSQCLQPKQTGTTLWLVFFDGEEAFVKWSPADSLYGSNHYVDRLQASGEIKNVKAMILLDMVGDSHLSIETELYSTRWLRNIVWNTAERMGYQKQFTTAPAWIQNDHLPFLKRKIPALNIIDFHYGPASRTNEFWHSPEDTLDKVNPESLQIIGDVVVASLPQITVRMGKYP</sequence>
<dbReference type="SUPFAM" id="SSF53187">
    <property type="entry name" value="Zn-dependent exopeptidases"/>
    <property type="match status" value="1"/>
</dbReference>